<evidence type="ECO:0000313" key="1">
    <source>
        <dbReference type="EMBL" id="ANF95067.1"/>
    </source>
</evidence>
<proteinExistence type="predicted"/>
<evidence type="ECO:0000313" key="2">
    <source>
        <dbReference type="Proteomes" id="UP000078148"/>
    </source>
</evidence>
<name>A0A172ZCT1_9BACL</name>
<keyword evidence="2" id="KW-1185">Reference proteome</keyword>
<protein>
    <submittedName>
        <fullName evidence="1">Uncharacterized protein</fullName>
    </submittedName>
</protein>
<dbReference type="Proteomes" id="UP000078148">
    <property type="component" value="Chromosome"/>
</dbReference>
<dbReference type="EMBL" id="CP013023">
    <property type="protein sequence ID" value="ANF95067.1"/>
    <property type="molecule type" value="Genomic_DNA"/>
</dbReference>
<dbReference type="AlphaFoldDB" id="A0A172ZCT1"/>
<dbReference type="KEGG" id="pbv:AR543_02780"/>
<reference evidence="1 2" key="2">
    <citation type="journal article" date="2016" name="Int. J. Syst. Evol. Microbiol.">
        <title>Paenibacillus bovis sp. nov., isolated from raw yak (Bos grunniens) milk.</title>
        <authorList>
            <person name="Gao C."/>
            <person name="Han J."/>
            <person name="Liu Z."/>
            <person name="Xu X."/>
            <person name="Hang F."/>
            <person name="Wu Z."/>
        </authorList>
    </citation>
    <scope>NUCLEOTIDE SEQUENCE [LARGE SCALE GENOMIC DNA]</scope>
    <source>
        <strain evidence="1 2">BD3526</strain>
    </source>
</reference>
<sequence>MMYALYRRKGNVCKRTRRYLMNEMKVLLESYPLWITFCLIPIVNGKSKQRRIYTDKRQRKELFYSDLFAKLLRRIWL</sequence>
<gene>
    <name evidence="1" type="ORF">AR543_02780</name>
</gene>
<organism evidence="1 2">
    <name type="scientific">Paenibacillus bovis</name>
    <dbReference type="NCBI Taxonomy" id="1616788"/>
    <lineage>
        <taxon>Bacteria</taxon>
        <taxon>Bacillati</taxon>
        <taxon>Bacillota</taxon>
        <taxon>Bacilli</taxon>
        <taxon>Bacillales</taxon>
        <taxon>Paenibacillaceae</taxon>
        <taxon>Paenibacillus</taxon>
    </lineage>
</organism>
<accession>A0A172ZCT1</accession>
<reference evidence="2" key="1">
    <citation type="submission" date="2015-10" db="EMBL/GenBank/DDBJ databases">
        <title>Genome of Paenibacillus bovis sp. nov.</title>
        <authorList>
            <person name="Wu Z."/>
            <person name="Gao C."/>
            <person name="Liu Z."/>
            <person name="Zheng H."/>
        </authorList>
    </citation>
    <scope>NUCLEOTIDE SEQUENCE [LARGE SCALE GENOMIC DNA]</scope>
    <source>
        <strain evidence="2">BD3526</strain>
    </source>
</reference>